<dbReference type="RefSeq" id="WP_092440016.1">
    <property type="nucleotide sequence ID" value="NZ_FMYP01000062.1"/>
</dbReference>
<dbReference type="STRING" id="1640674.SAMN05216323_10623"/>
<organism evidence="1 2">
    <name type="scientific">Williamwhitmania taraxaci</name>
    <dbReference type="NCBI Taxonomy" id="1640674"/>
    <lineage>
        <taxon>Bacteria</taxon>
        <taxon>Pseudomonadati</taxon>
        <taxon>Bacteroidota</taxon>
        <taxon>Bacteroidia</taxon>
        <taxon>Bacteroidales</taxon>
        <taxon>Williamwhitmaniaceae</taxon>
        <taxon>Williamwhitmania</taxon>
    </lineage>
</organism>
<dbReference type="Proteomes" id="UP000199452">
    <property type="component" value="Unassembled WGS sequence"/>
</dbReference>
<keyword evidence="2" id="KW-1185">Reference proteome</keyword>
<sequence>MIPINSFFSINEFRKNIVRVLALSMLVVTYSCGGPSANKNSADDMANDSITAGMDYLLPTPEELISNLADNNFTFNDKNLLDIKSIDKITLTRYRALYFGITYSDFLYLSYFNKGYKALDYLNALKKLSTDLGITNNLNEEYLNRMEKNLTNVDSLKIISIELSIEVFKNIETLGGKELYAQIGIGTIIEALYLATQSIETVDGNEELVARVVEMGLFFDNYMENYAQYKPKDDAANQLLTDLNAIKDGFYALNEDTKELVVEKKTIKDSVALLTFSKSESQKTKLNNEKFVGLKRQIEHVRTLIFEQKY</sequence>
<reference evidence="1 2" key="1">
    <citation type="submission" date="2016-09" db="EMBL/GenBank/DDBJ databases">
        <authorList>
            <person name="Capua I."/>
            <person name="De Benedictis P."/>
            <person name="Joannis T."/>
            <person name="Lombin L.H."/>
            <person name="Cattoli G."/>
        </authorList>
    </citation>
    <scope>NUCLEOTIDE SEQUENCE [LARGE SCALE GENOMIC DNA]</scope>
    <source>
        <strain evidence="1 2">A7P-90m</strain>
    </source>
</reference>
<evidence type="ECO:0000313" key="1">
    <source>
        <dbReference type="EMBL" id="SDC92315.1"/>
    </source>
</evidence>
<evidence type="ECO:0000313" key="2">
    <source>
        <dbReference type="Proteomes" id="UP000199452"/>
    </source>
</evidence>
<dbReference type="AlphaFoldDB" id="A0A1G6QKZ0"/>
<protein>
    <submittedName>
        <fullName evidence="1">Uncharacterized protein</fullName>
    </submittedName>
</protein>
<dbReference type="EMBL" id="FMYP01000062">
    <property type="protein sequence ID" value="SDC92315.1"/>
    <property type="molecule type" value="Genomic_DNA"/>
</dbReference>
<name>A0A1G6QKZ0_9BACT</name>
<gene>
    <name evidence="1" type="ORF">SAMN05216323_10623</name>
</gene>
<accession>A0A1G6QKZ0</accession>
<proteinExistence type="predicted"/>